<accession>A0A069CVV5</accession>
<keyword evidence="1" id="KW-0812">Transmembrane</keyword>
<dbReference type="eggNOG" id="ENOG5032R38">
    <property type="taxonomic scope" value="Bacteria"/>
</dbReference>
<dbReference type="EMBL" id="DF820503">
    <property type="protein sequence ID" value="GAK31925.1"/>
    <property type="molecule type" value="Genomic_DNA"/>
</dbReference>
<dbReference type="InterPro" id="IPR024735">
    <property type="entry name" value="TcpC"/>
</dbReference>
<dbReference type="Pfam" id="PF12642">
    <property type="entry name" value="TpcC"/>
    <property type="match status" value="1"/>
</dbReference>
<keyword evidence="3" id="KW-1185">Reference proteome</keyword>
<dbReference type="RefSeq" id="WP_045477200.1">
    <property type="nucleotide sequence ID" value="NZ_DF820503.1"/>
</dbReference>
<protein>
    <submittedName>
        <fullName evidence="2">Putative membrane protein</fullName>
    </submittedName>
</protein>
<dbReference type="CDD" id="cd16428">
    <property type="entry name" value="TcpC_C"/>
    <property type="match status" value="1"/>
</dbReference>
<evidence type="ECO:0000313" key="3">
    <source>
        <dbReference type="Proteomes" id="UP000030643"/>
    </source>
</evidence>
<dbReference type="OrthoDB" id="2143643at2"/>
<organism evidence="2 3">
    <name type="scientific">Weissella oryzae (strain DSM 25784 / JCM 18191 / LMG 30913 / SG25)</name>
    <dbReference type="NCBI Taxonomy" id="1329250"/>
    <lineage>
        <taxon>Bacteria</taxon>
        <taxon>Bacillati</taxon>
        <taxon>Bacillota</taxon>
        <taxon>Bacilli</taxon>
        <taxon>Lactobacillales</taxon>
        <taxon>Lactobacillaceae</taxon>
        <taxon>Weissella</taxon>
    </lineage>
</organism>
<keyword evidence="1" id="KW-0472">Membrane</keyword>
<dbReference type="Proteomes" id="UP000030643">
    <property type="component" value="Unassembled WGS sequence"/>
</dbReference>
<name>A0A069CVV5_WEIOS</name>
<sequence length="315" mass="35485">MHIPKFKVNFDYEKKVKDKPMKIKKSHAVSLRKARFIVGSFLVLILVYCTFTVIQSRAIAVKNRSLRENVTALTKQLDEASAGSTSYNPVVGQYLNDFLTTYYTVDKSQLSDRTKTLQSYFAKNLLFDGSKQNDVDMSLKRTKLNGIFTVDGIKTGQFDLTVTENGQDKELTVNVPYQQKNEKLTVIGYPYIAEQIDSVGQIGKARFAKNAKAITDSGTVKHVQQFTDQFVRKYLSSSKKEMSLLMADPQGLESMATLDSLNDSDINVSGTEAHPKVDVKFSVKAKDSDIVQNQFIHLELKKQDNTYFVTKLVQA</sequence>
<evidence type="ECO:0000256" key="1">
    <source>
        <dbReference type="SAM" id="Phobius"/>
    </source>
</evidence>
<keyword evidence="1" id="KW-1133">Transmembrane helix</keyword>
<proteinExistence type="predicted"/>
<feature type="transmembrane region" description="Helical" evidence="1">
    <location>
        <begin position="34"/>
        <end position="54"/>
    </location>
</feature>
<evidence type="ECO:0000313" key="2">
    <source>
        <dbReference type="EMBL" id="GAK31925.1"/>
    </source>
</evidence>
<dbReference type="CDD" id="cd16386">
    <property type="entry name" value="TcpC_N"/>
    <property type="match status" value="1"/>
</dbReference>
<dbReference type="Gene3D" id="3.10.450.540">
    <property type="match status" value="1"/>
</dbReference>
<reference evidence="3" key="1">
    <citation type="journal article" date="2014" name="Genome Announc.">
        <title>Draft genome sequence of Weissella oryzae SG25T, isolated from fermented rice grains.</title>
        <authorList>
            <person name="Tanizawa Y."/>
            <person name="Fujisawa T."/>
            <person name="Mochizuki T."/>
            <person name="Kaminuma E."/>
            <person name="Suzuki Y."/>
            <person name="Nakamura Y."/>
            <person name="Tohno M."/>
        </authorList>
    </citation>
    <scope>NUCLEOTIDE SEQUENCE [LARGE SCALE GENOMIC DNA]</scope>
    <source>
        <strain evidence="3">DSM 25784 / JCM 18191 / LMG 30913 / SG25</strain>
    </source>
</reference>
<dbReference type="STRING" id="1329250.WOSG25_200070"/>
<dbReference type="InterPro" id="IPR035628">
    <property type="entry name" value="TcpC_C"/>
</dbReference>
<gene>
    <name evidence="2" type="ORF">WOSG25_200070</name>
</gene>
<dbReference type="AlphaFoldDB" id="A0A069CVV5"/>